<dbReference type="Pfam" id="PF11804">
    <property type="entry name" value="DUF3325"/>
    <property type="match status" value="1"/>
</dbReference>
<comment type="caution">
    <text evidence="2">The sequence shown here is derived from an EMBL/GenBank/DDBJ whole genome shotgun (WGS) entry which is preliminary data.</text>
</comment>
<reference evidence="2 3" key="1">
    <citation type="submission" date="2019-06" db="EMBL/GenBank/DDBJ databases">
        <title>Analysis of the biodiversity of Brassica napus bacterial endophytes for the selection of potential efficient biofertilizers for rapeseed crops.</title>
        <authorList>
            <person name="Jimenez-Gomez A."/>
            <person name="Saati-Santamaria Z."/>
            <person name="Menendez E."/>
            <person name="Rivas R."/>
            <person name="Mateos P.F."/>
            <person name="Velazquez E."/>
            <person name="Garcia-Fraile P."/>
        </authorList>
    </citation>
    <scope>NUCLEOTIDE SEQUENCE [LARGE SCALE GENOMIC DNA]</scope>
    <source>
        <strain evidence="2 3">CDVBN10</strain>
    </source>
</reference>
<keyword evidence="1" id="KW-0472">Membrane</keyword>
<keyword evidence="1" id="KW-1133">Transmembrane helix</keyword>
<protein>
    <submittedName>
        <fullName evidence="2">DUF3325 domain-containing protein</fullName>
    </submittedName>
</protein>
<organism evidence="2 3">
    <name type="scientific">Pseudomonas brassicacearum subsp. neoaurantiaca</name>
    <dbReference type="NCBI Taxonomy" id="494916"/>
    <lineage>
        <taxon>Bacteria</taxon>
        <taxon>Pseudomonadati</taxon>
        <taxon>Pseudomonadota</taxon>
        <taxon>Gammaproteobacteria</taxon>
        <taxon>Pseudomonadales</taxon>
        <taxon>Pseudomonadaceae</taxon>
        <taxon>Pseudomonas</taxon>
    </lineage>
</organism>
<sequence>MVEGLSSLMVMILLVAGLSMLALSQIVHWRKVMANEAFPGTRALRWGALSALVLAWVLSQAVLGFAMGTVFWFLGLVPCGMVVTLLLCWRSAWLRGVGRLFGT</sequence>
<evidence type="ECO:0000313" key="2">
    <source>
        <dbReference type="EMBL" id="MBA1380525.1"/>
    </source>
</evidence>
<name>A0A7V8UFC0_9PSED</name>
<evidence type="ECO:0000313" key="3">
    <source>
        <dbReference type="Proteomes" id="UP000572407"/>
    </source>
</evidence>
<dbReference type="Proteomes" id="UP000572407">
    <property type="component" value="Unassembled WGS sequence"/>
</dbReference>
<proteinExistence type="predicted"/>
<dbReference type="AlphaFoldDB" id="A0A7V8UFC0"/>
<dbReference type="InterPro" id="IPR021762">
    <property type="entry name" value="DUF3325"/>
</dbReference>
<gene>
    <name evidence="2" type="ORF">FHK92_22430</name>
</gene>
<feature type="transmembrane region" description="Helical" evidence="1">
    <location>
        <begin position="43"/>
        <end position="63"/>
    </location>
</feature>
<accession>A0A7V8UFC0</accession>
<feature type="transmembrane region" description="Helical" evidence="1">
    <location>
        <begin position="6"/>
        <end position="23"/>
    </location>
</feature>
<keyword evidence="1" id="KW-0812">Transmembrane</keyword>
<dbReference type="EMBL" id="VDLV01000044">
    <property type="protein sequence ID" value="MBA1380525.1"/>
    <property type="molecule type" value="Genomic_DNA"/>
</dbReference>
<evidence type="ECO:0000256" key="1">
    <source>
        <dbReference type="SAM" id="Phobius"/>
    </source>
</evidence>
<feature type="transmembrane region" description="Helical" evidence="1">
    <location>
        <begin position="69"/>
        <end position="89"/>
    </location>
</feature>